<keyword evidence="6" id="KW-0106">Calcium</keyword>
<evidence type="ECO:0000313" key="9">
    <source>
        <dbReference type="EMBL" id="KAL0202866.1"/>
    </source>
</evidence>
<dbReference type="InterPro" id="IPR018247">
    <property type="entry name" value="EF_Hand_1_Ca_BS"/>
</dbReference>
<dbReference type="GO" id="GO:0046872">
    <property type="term" value="F:metal ion binding"/>
    <property type="evidence" value="ECO:0007669"/>
    <property type="project" value="UniProtKB-KW"/>
</dbReference>
<keyword evidence="5" id="KW-0677">Repeat</keyword>
<dbReference type="PANTHER" id="PTHR46735">
    <property type="entry name" value="CALPAIN, SMALL SUBUNIT 1 A-RELATED"/>
    <property type="match status" value="1"/>
</dbReference>
<dbReference type="InterPro" id="IPR002048">
    <property type="entry name" value="EF_hand_dom"/>
</dbReference>
<comment type="caution">
    <text evidence="9">The sequence shown here is derived from an EMBL/GenBank/DDBJ whole genome shotgun (WGS) entry which is preliminary data.</text>
</comment>
<dbReference type="InterPro" id="IPR011992">
    <property type="entry name" value="EF-hand-dom_pair"/>
</dbReference>
<comment type="subcellular location">
    <subcellularLocation>
        <location evidence="2">Cytoplasm</location>
    </subcellularLocation>
    <subcellularLocation>
        <location evidence="1">Endomembrane system</location>
    </subcellularLocation>
</comment>
<evidence type="ECO:0000256" key="3">
    <source>
        <dbReference type="ARBA" id="ARBA00022490"/>
    </source>
</evidence>
<evidence type="ECO:0000256" key="2">
    <source>
        <dbReference type="ARBA" id="ARBA00004496"/>
    </source>
</evidence>
<evidence type="ECO:0000256" key="5">
    <source>
        <dbReference type="ARBA" id="ARBA00022737"/>
    </source>
</evidence>
<dbReference type="EMBL" id="JAMKFB020000001">
    <property type="protein sequence ID" value="KAL0202866.1"/>
    <property type="molecule type" value="Genomic_DNA"/>
</dbReference>
<dbReference type="Gene3D" id="1.10.238.10">
    <property type="entry name" value="EF-hand"/>
    <property type="match status" value="1"/>
</dbReference>
<dbReference type="GO" id="GO:0005737">
    <property type="term" value="C:cytoplasm"/>
    <property type="evidence" value="ECO:0007669"/>
    <property type="project" value="UniProtKB-SubCell"/>
</dbReference>
<proteinExistence type="predicted"/>
<organism evidence="9 10">
    <name type="scientific">Cirrhinus mrigala</name>
    <name type="common">Mrigala</name>
    <dbReference type="NCBI Taxonomy" id="683832"/>
    <lineage>
        <taxon>Eukaryota</taxon>
        <taxon>Metazoa</taxon>
        <taxon>Chordata</taxon>
        <taxon>Craniata</taxon>
        <taxon>Vertebrata</taxon>
        <taxon>Euteleostomi</taxon>
        <taxon>Actinopterygii</taxon>
        <taxon>Neopterygii</taxon>
        <taxon>Teleostei</taxon>
        <taxon>Ostariophysi</taxon>
        <taxon>Cypriniformes</taxon>
        <taxon>Cyprinidae</taxon>
        <taxon>Labeoninae</taxon>
        <taxon>Labeonini</taxon>
        <taxon>Cirrhinus</taxon>
    </lineage>
</organism>
<feature type="domain" description="EF-hand" evidence="8">
    <location>
        <begin position="1"/>
        <end position="29"/>
    </location>
</feature>
<reference evidence="9 10" key="1">
    <citation type="submission" date="2024-05" db="EMBL/GenBank/DDBJ databases">
        <title>Genome sequencing and assembly of Indian major carp, Cirrhinus mrigala (Hamilton, 1822).</title>
        <authorList>
            <person name="Mohindra V."/>
            <person name="Chowdhury L.M."/>
            <person name="Lal K."/>
            <person name="Jena J.K."/>
        </authorList>
    </citation>
    <scope>NUCLEOTIDE SEQUENCE [LARGE SCALE GENOMIC DNA]</scope>
    <source>
        <strain evidence="9">CM1030</strain>
        <tissue evidence="9">Blood</tissue>
    </source>
</reference>
<accession>A0ABD0RWY4</accession>
<name>A0ABD0RWY4_CIRMR</name>
<dbReference type="Proteomes" id="UP001529510">
    <property type="component" value="Unassembled WGS sequence"/>
</dbReference>
<evidence type="ECO:0000313" key="10">
    <source>
        <dbReference type="Proteomes" id="UP001529510"/>
    </source>
</evidence>
<evidence type="ECO:0000256" key="6">
    <source>
        <dbReference type="ARBA" id="ARBA00022837"/>
    </source>
</evidence>
<keyword evidence="10" id="KW-1185">Reference proteome</keyword>
<evidence type="ECO:0000256" key="1">
    <source>
        <dbReference type="ARBA" id="ARBA00004308"/>
    </source>
</evidence>
<evidence type="ECO:0000256" key="4">
    <source>
        <dbReference type="ARBA" id="ARBA00022723"/>
    </source>
</evidence>
<dbReference type="PANTHER" id="PTHR46735:SF3">
    <property type="entry name" value="CALPAIN SMALL SUBUNIT 1-RELATED"/>
    <property type="match status" value="1"/>
</dbReference>
<dbReference type="GO" id="GO:0012505">
    <property type="term" value="C:endomembrane system"/>
    <property type="evidence" value="ECO:0007669"/>
    <property type="project" value="UniProtKB-SubCell"/>
</dbReference>
<evidence type="ECO:0000259" key="8">
    <source>
        <dbReference type="PROSITE" id="PS50222"/>
    </source>
</evidence>
<evidence type="ECO:0000256" key="7">
    <source>
        <dbReference type="ARBA" id="ARBA00023136"/>
    </source>
</evidence>
<feature type="non-terminal residue" evidence="9">
    <location>
        <position position="63"/>
    </location>
</feature>
<dbReference type="SUPFAM" id="SSF47473">
    <property type="entry name" value="EF-hand"/>
    <property type="match status" value="1"/>
</dbReference>
<dbReference type="PROSITE" id="PS50222">
    <property type="entry name" value="EF_HAND_2"/>
    <property type="match status" value="1"/>
</dbReference>
<sequence length="63" mass="7296">MLFLSYDTDRSGRMSSYELRSALNAAGIQLNNKILQLLGLRFADENYDIDFDDYLTCIVRLEN</sequence>
<dbReference type="AlphaFoldDB" id="A0ABD0RWY4"/>
<keyword evidence="7" id="KW-0472">Membrane</keyword>
<dbReference type="PROSITE" id="PS00018">
    <property type="entry name" value="EF_HAND_1"/>
    <property type="match status" value="1"/>
</dbReference>
<keyword evidence="4" id="KW-0479">Metal-binding</keyword>
<protein>
    <recommendedName>
        <fullName evidence="8">EF-hand domain-containing protein</fullName>
    </recommendedName>
</protein>
<keyword evidence="3" id="KW-0963">Cytoplasm</keyword>
<gene>
    <name evidence="9" type="ORF">M9458_000884</name>
</gene>